<dbReference type="Proteomes" id="UP000598271">
    <property type="component" value="Unassembled WGS sequence"/>
</dbReference>
<evidence type="ECO:0000313" key="5">
    <source>
        <dbReference type="Proteomes" id="UP000598271"/>
    </source>
</evidence>
<evidence type="ECO:0000256" key="2">
    <source>
        <dbReference type="SAM" id="MobiDB-lite"/>
    </source>
</evidence>
<feature type="signal peptide" evidence="3">
    <location>
        <begin position="1"/>
        <end position="22"/>
    </location>
</feature>
<feature type="compositionally biased region" description="Basic residues" evidence="2">
    <location>
        <begin position="133"/>
        <end position="142"/>
    </location>
</feature>
<proteinExistence type="predicted"/>
<keyword evidence="3" id="KW-0732">Signal</keyword>
<sequence>MMKSMKNVMMMGMILLGTAAFAQRGGGDVTPEKRAERQTAMMSEKLGLSADQQKQVYALQLTRTQKMQEMREAQDQSADARARMKSANDDFEKSLGAILNADQKVKYEAMQAEMRQGRRGGSMEKGKDSSEKKGKKSRGTNK</sequence>
<feature type="region of interest" description="Disordered" evidence="2">
    <location>
        <begin position="110"/>
        <end position="142"/>
    </location>
</feature>
<dbReference type="EMBL" id="BMXF01000001">
    <property type="protein sequence ID" value="GHB64624.1"/>
    <property type="molecule type" value="Genomic_DNA"/>
</dbReference>
<accession>A0A8J3D321</accession>
<evidence type="ECO:0000313" key="4">
    <source>
        <dbReference type="EMBL" id="GHB64624.1"/>
    </source>
</evidence>
<evidence type="ECO:0008006" key="6">
    <source>
        <dbReference type="Google" id="ProtNLM"/>
    </source>
</evidence>
<keyword evidence="5" id="KW-1185">Reference proteome</keyword>
<evidence type="ECO:0000256" key="3">
    <source>
        <dbReference type="SAM" id="SignalP"/>
    </source>
</evidence>
<evidence type="ECO:0000256" key="1">
    <source>
        <dbReference type="SAM" id="Coils"/>
    </source>
</evidence>
<feature type="coiled-coil region" evidence="1">
    <location>
        <begin position="63"/>
        <end position="90"/>
    </location>
</feature>
<protein>
    <recommendedName>
        <fullName evidence="6">DUF4890 domain-containing protein</fullName>
    </recommendedName>
</protein>
<name>A0A8J3D321_9BACT</name>
<reference evidence="4 5" key="1">
    <citation type="journal article" date="2014" name="Int. J. Syst. Evol. Microbiol.">
        <title>Complete genome sequence of Corynebacterium casei LMG S-19264T (=DSM 44701T), isolated from a smear-ripened cheese.</title>
        <authorList>
            <consortium name="US DOE Joint Genome Institute (JGI-PGF)"/>
            <person name="Walter F."/>
            <person name="Albersmeier A."/>
            <person name="Kalinowski J."/>
            <person name="Ruckert C."/>
        </authorList>
    </citation>
    <scope>NUCLEOTIDE SEQUENCE [LARGE SCALE GENOMIC DNA]</scope>
    <source>
        <strain evidence="4 5">KCTC 12866</strain>
    </source>
</reference>
<organism evidence="4 5">
    <name type="scientific">Persicitalea jodogahamensis</name>
    <dbReference type="NCBI Taxonomy" id="402147"/>
    <lineage>
        <taxon>Bacteria</taxon>
        <taxon>Pseudomonadati</taxon>
        <taxon>Bacteroidota</taxon>
        <taxon>Cytophagia</taxon>
        <taxon>Cytophagales</taxon>
        <taxon>Spirosomataceae</taxon>
        <taxon>Persicitalea</taxon>
    </lineage>
</organism>
<comment type="caution">
    <text evidence="4">The sequence shown here is derived from an EMBL/GenBank/DDBJ whole genome shotgun (WGS) entry which is preliminary data.</text>
</comment>
<feature type="chain" id="PRO_5035194274" description="DUF4890 domain-containing protein" evidence="3">
    <location>
        <begin position="23"/>
        <end position="142"/>
    </location>
</feature>
<feature type="compositionally biased region" description="Basic and acidic residues" evidence="2">
    <location>
        <begin position="121"/>
        <end position="132"/>
    </location>
</feature>
<keyword evidence="1" id="KW-0175">Coiled coil</keyword>
<dbReference type="AlphaFoldDB" id="A0A8J3D321"/>
<gene>
    <name evidence="4" type="ORF">GCM10007390_18220</name>
</gene>